<accession>B4D9T2</accession>
<keyword evidence="3" id="KW-1185">Reference proteome</keyword>
<proteinExistence type="predicted"/>
<name>B4D9T2_9BACT</name>
<evidence type="ECO:0000313" key="2">
    <source>
        <dbReference type="EMBL" id="EDY16863.1"/>
    </source>
</evidence>
<dbReference type="AlphaFoldDB" id="B4D9T2"/>
<reference evidence="2 3" key="1">
    <citation type="journal article" date="2011" name="J. Bacteriol.">
        <title>Genome sequence of Chthoniobacter flavus Ellin428, an aerobic heterotrophic soil bacterium.</title>
        <authorList>
            <person name="Kant R."/>
            <person name="van Passel M.W."/>
            <person name="Palva A."/>
            <person name="Lucas S."/>
            <person name="Lapidus A."/>
            <person name="Glavina Del Rio T."/>
            <person name="Dalin E."/>
            <person name="Tice H."/>
            <person name="Bruce D."/>
            <person name="Goodwin L."/>
            <person name="Pitluck S."/>
            <person name="Larimer F.W."/>
            <person name="Land M.L."/>
            <person name="Hauser L."/>
            <person name="Sangwan P."/>
            <person name="de Vos W.M."/>
            <person name="Janssen P.H."/>
            <person name="Smidt H."/>
        </authorList>
    </citation>
    <scope>NUCLEOTIDE SEQUENCE [LARGE SCALE GENOMIC DNA]</scope>
    <source>
        <strain evidence="2 3">Ellin428</strain>
    </source>
</reference>
<gene>
    <name evidence="2" type="ORF">CfE428DRAFT_5672</name>
</gene>
<evidence type="ECO:0000313" key="3">
    <source>
        <dbReference type="Proteomes" id="UP000005824"/>
    </source>
</evidence>
<evidence type="ECO:0000256" key="1">
    <source>
        <dbReference type="SAM" id="MobiDB-lite"/>
    </source>
</evidence>
<organism evidence="2 3">
    <name type="scientific">Chthoniobacter flavus Ellin428</name>
    <dbReference type="NCBI Taxonomy" id="497964"/>
    <lineage>
        <taxon>Bacteria</taxon>
        <taxon>Pseudomonadati</taxon>
        <taxon>Verrucomicrobiota</taxon>
        <taxon>Spartobacteria</taxon>
        <taxon>Chthoniobacterales</taxon>
        <taxon>Chthoniobacteraceae</taxon>
        <taxon>Chthoniobacter</taxon>
    </lineage>
</organism>
<dbReference type="Proteomes" id="UP000005824">
    <property type="component" value="Unassembled WGS sequence"/>
</dbReference>
<dbReference type="EMBL" id="ABVL01000027">
    <property type="protein sequence ID" value="EDY16863.1"/>
    <property type="molecule type" value="Genomic_DNA"/>
</dbReference>
<dbReference type="InParanoid" id="B4D9T2"/>
<comment type="caution">
    <text evidence="2">The sequence shown here is derived from an EMBL/GenBank/DDBJ whole genome shotgun (WGS) entry which is preliminary data.</text>
</comment>
<sequence length="59" mass="6158">MLEGTAEAVAYGTSGGRSLGEPSSVPWIRADKEGTERFPPVLMRTLTSITTSVSAALFG</sequence>
<feature type="region of interest" description="Disordered" evidence="1">
    <location>
        <begin position="1"/>
        <end position="25"/>
    </location>
</feature>
<protein>
    <submittedName>
        <fullName evidence="2">Uncharacterized protein</fullName>
    </submittedName>
</protein>